<sequence>MNRLRGRLVILAMTGLVVGLIWTFNGHEPQIDTPLPLLHVDTLPPQAQVQLVDTALTGTPLAVRLEGRRAVASDGVWHQWPGFAAEGRFDGPAVSMRLADATNRLRVVIDDGASGKITLVRPGTKTIEISGLPAGPHQVRVETLSEADRPARFVGFATPSGGQALPVAAALPRIAFIGDSDTVGYGNTGHQRECSGTQVFAETDTTQSFPARVGQALKAEVTVTARSGVGLLRNYGGSAGPTMAALYPLAIPDRPDLPDDPPGAVATLVVGLGSNDLGSPFAAEEKWGSNAALQSDFQNALIAFLKARQSEMPGARIVLLSFTEYGEEMITSYRAAEAALRDAGSEVALIELPKLERKGCHWHPSLKDHALIADLLIKAIDSKQ</sequence>
<dbReference type="PANTHER" id="PTHR37834">
    <property type="entry name" value="GDSL-LIKE LIPASE/ACYLHYDROLASE DOMAIN PROTEIN (AFU_ORTHOLOGUE AFUA_2G00620)"/>
    <property type="match status" value="1"/>
</dbReference>
<dbReference type="InterPro" id="IPR052762">
    <property type="entry name" value="PCW_deacetylase/CE"/>
</dbReference>
<geneLocation type="plasmid" evidence="2 3">
    <name>pAMI5</name>
</geneLocation>
<dbReference type="PANTHER" id="PTHR37834:SF2">
    <property type="entry name" value="ESTERASE, SGNH HYDROLASE-TYPE"/>
    <property type="match status" value="1"/>
</dbReference>
<keyword evidence="3" id="KW-1185">Reference proteome</keyword>
<dbReference type="AlphaFoldDB" id="S5Z0X9"/>
<gene>
    <name evidence="2" type="ORF">JCM7686_pAMI5p010</name>
</gene>
<dbReference type="KEGG" id="pami:JCM7686_pAMI5p010"/>
<dbReference type="GO" id="GO:0052689">
    <property type="term" value="F:carboxylic ester hydrolase activity"/>
    <property type="evidence" value="ECO:0007669"/>
    <property type="project" value="InterPro"/>
</dbReference>
<organism evidence="2 3">
    <name type="scientific">Paracoccus aminophilus JCM 7686</name>
    <dbReference type="NCBI Taxonomy" id="1367847"/>
    <lineage>
        <taxon>Bacteria</taxon>
        <taxon>Pseudomonadati</taxon>
        <taxon>Pseudomonadota</taxon>
        <taxon>Alphaproteobacteria</taxon>
        <taxon>Rhodobacterales</taxon>
        <taxon>Paracoccaceae</taxon>
        <taxon>Paracoccus</taxon>
    </lineage>
</organism>
<dbReference type="HOGENOM" id="CLU_042506_1_0_5"/>
<dbReference type="Pfam" id="PF17996">
    <property type="entry name" value="CE2_N"/>
    <property type="match status" value="1"/>
</dbReference>
<accession>S5Z0X9</accession>
<protein>
    <submittedName>
        <fullName evidence="2">Lipase/acylhydrolase</fullName>
    </submittedName>
</protein>
<dbReference type="Gene3D" id="3.40.50.1110">
    <property type="entry name" value="SGNH hydrolase"/>
    <property type="match status" value="1"/>
</dbReference>
<dbReference type="InterPro" id="IPR037461">
    <property type="entry name" value="CtCE2-like_dom"/>
</dbReference>
<feature type="domain" description="Carbohydrate esterase 2 N-terminal" evidence="1">
    <location>
        <begin position="67"/>
        <end position="166"/>
    </location>
</feature>
<keyword evidence="2" id="KW-0614">Plasmid</keyword>
<evidence type="ECO:0000313" key="3">
    <source>
        <dbReference type="Proteomes" id="UP000015480"/>
    </source>
</evidence>
<evidence type="ECO:0000259" key="1">
    <source>
        <dbReference type="Pfam" id="PF17996"/>
    </source>
</evidence>
<dbReference type="InterPro" id="IPR040794">
    <property type="entry name" value="CE2_N"/>
</dbReference>
<dbReference type="Proteomes" id="UP000015480">
    <property type="component" value="Plasmid pAMI5"/>
</dbReference>
<reference evidence="2 3" key="1">
    <citation type="journal article" date="2014" name="BMC Genomics">
        <title>Architecture and functions of a multipartite genome of the methylotrophic bacterium Paracoccus aminophilus JCM 7686, containing primary and secondary chromids.</title>
        <authorList>
            <person name="Dziewit L."/>
            <person name="Czarnecki J."/>
            <person name="Wibberg D."/>
            <person name="Radlinska M."/>
            <person name="Mrozek P."/>
            <person name="Szymczak M."/>
            <person name="Schluter A."/>
            <person name="Puhler A."/>
            <person name="Bartosik D."/>
        </authorList>
    </citation>
    <scope>NUCLEOTIDE SEQUENCE [LARGE SCALE GENOMIC DNA]</scope>
    <source>
        <strain evidence="2">JCM 7686</strain>
        <plasmid evidence="3">Plasmid pAMI5</plasmid>
    </source>
</reference>
<dbReference type="PATRIC" id="fig|1367847.3.peg.4034"/>
<name>S5Z0X9_PARAH</name>
<dbReference type="InterPro" id="IPR036514">
    <property type="entry name" value="SGNH_hydro_sf"/>
</dbReference>
<dbReference type="SUPFAM" id="SSF52266">
    <property type="entry name" value="SGNH hydrolase"/>
    <property type="match status" value="1"/>
</dbReference>
<keyword evidence="2" id="KW-0378">Hydrolase</keyword>
<dbReference type="EMBL" id="CP006653">
    <property type="protein sequence ID" value="AGT11076.1"/>
    <property type="molecule type" value="Genomic_DNA"/>
</dbReference>
<dbReference type="CDD" id="cd01831">
    <property type="entry name" value="Endoglucanase_E_like"/>
    <property type="match status" value="1"/>
</dbReference>
<dbReference type="Gene3D" id="2.60.120.260">
    <property type="entry name" value="Galactose-binding domain-like"/>
    <property type="match status" value="1"/>
</dbReference>
<proteinExistence type="predicted"/>
<evidence type="ECO:0000313" key="2">
    <source>
        <dbReference type="EMBL" id="AGT11076.1"/>
    </source>
</evidence>